<keyword evidence="3" id="KW-0808">Transferase</keyword>
<gene>
    <name evidence="9" type="ORF">CSX01_14210</name>
</gene>
<dbReference type="Proteomes" id="UP000225889">
    <property type="component" value="Unassembled WGS sequence"/>
</dbReference>
<dbReference type="GO" id="GO:0042121">
    <property type="term" value="P:alginic acid biosynthetic process"/>
    <property type="evidence" value="ECO:0007669"/>
    <property type="project" value="UniProtKB-UniPathway"/>
</dbReference>
<dbReference type="UniPathway" id="UPA00286"/>
<evidence type="ECO:0000313" key="9">
    <source>
        <dbReference type="EMBL" id="PHU33685.1"/>
    </source>
</evidence>
<organism evidence="9 10">
    <name type="scientific">Pseudobutyrivibrio ruminis</name>
    <dbReference type="NCBI Taxonomy" id="46206"/>
    <lineage>
        <taxon>Bacteria</taxon>
        <taxon>Bacillati</taxon>
        <taxon>Bacillota</taxon>
        <taxon>Clostridia</taxon>
        <taxon>Lachnospirales</taxon>
        <taxon>Lachnospiraceae</taxon>
        <taxon>Pseudobutyrivibrio</taxon>
    </lineage>
</organism>
<evidence type="ECO:0000256" key="3">
    <source>
        <dbReference type="ARBA" id="ARBA00022679"/>
    </source>
</evidence>
<keyword evidence="6" id="KW-0016">Alginate biosynthesis</keyword>
<dbReference type="Pfam" id="PF16822">
    <property type="entry name" value="ALGX"/>
    <property type="match status" value="1"/>
</dbReference>
<comment type="caution">
    <text evidence="9">The sequence shown here is derived from an EMBL/GenBank/DDBJ whole genome shotgun (WGS) entry which is preliminary data.</text>
</comment>
<evidence type="ECO:0000256" key="7">
    <source>
        <dbReference type="SAM" id="Phobius"/>
    </source>
</evidence>
<protein>
    <recommendedName>
        <fullName evidence="8">AlgX/AlgJ SGNH hydrolase-like domain-containing protein</fullName>
    </recommendedName>
</protein>
<accession>A0A2G3DS60</accession>
<dbReference type="EMBL" id="PDYF01000083">
    <property type="protein sequence ID" value="PHU33685.1"/>
    <property type="molecule type" value="Genomic_DNA"/>
</dbReference>
<sequence>MNFTTIKNKIFIFVFLGILVFPWVGGGLLRLFAPSVFEKLSIVETEKRQLQEINAEELMDTGESLSGYIDDRIPFRYSMISWYKQINDAADEKYQIAASKIGQAIYQPVEPSPVVADVPEEVPAQENAPVTEFIPEVEEPVQEDPNFYPLAVYQDVIIGREGWLFLYGENEIECYQGSNLLTDEAMASYAAKLNELQTICNAKGKQLYIFIAPNKSQVFSKYMPTVEIVNTYKREQRLHAYLTENCSTPFIYPLTECLGAASAYQTYYKYDSHWNHFGALYGTNALYAAMGVEQTDPTQWIVGTGDAEKYELYTYMGMTDDSITHDDTEYIMDYRPEITVNGLNLDAMVCRTTSDGANQSKLCLIGDSFRVNMMPYLSKDFTSCTFAHRDYMTSVKADIKAADIIVIEAVERYDYEAFATVQRTINILSK</sequence>
<evidence type="ECO:0000259" key="8">
    <source>
        <dbReference type="Pfam" id="PF16822"/>
    </source>
</evidence>
<keyword evidence="4" id="KW-0732">Signal</keyword>
<dbReference type="RefSeq" id="WP_099392824.1">
    <property type="nucleotide sequence ID" value="NZ_PDYF01000083.1"/>
</dbReference>
<evidence type="ECO:0000256" key="5">
    <source>
        <dbReference type="ARBA" id="ARBA00022764"/>
    </source>
</evidence>
<name>A0A2G3DS60_9FIRM</name>
<evidence type="ECO:0000256" key="6">
    <source>
        <dbReference type="ARBA" id="ARBA00022841"/>
    </source>
</evidence>
<evidence type="ECO:0000256" key="1">
    <source>
        <dbReference type="ARBA" id="ARBA00004418"/>
    </source>
</evidence>
<feature type="transmembrane region" description="Helical" evidence="7">
    <location>
        <begin position="12"/>
        <end position="33"/>
    </location>
</feature>
<comment type="subcellular location">
    <subcellularLocation>
        <location evidence="1">Periplasm</location>
    </subcellularLocation>
</comment>
<evidence type="ECO:0000256" key="2">
    <source>
        <dbReference type="ARBA" id="ARBA00005182"/>
    </source>
</evidence>
<feature type="domain" description="AlgX/AlgJ SGNH hydrolase-like" evidence="8">
    <location>
        <begin position="156"/>
        <end position="372"/>
    </location>
</feature>
<comment type="pathway">
    <text evidence="2">Glycan biosynthesis; alginate biosynthesis.</text>
</comment>
<proteinExistence type="predicted"/>
<keyword evidence="5" id="KW-0574">Periplasm</keyword>
<evidence type="ECO:0000256" key="4">
    <source>
        <dbReference type="ARBA" id="ARBA00022729"/>
    </source>
</evidence>
<reference evidence="9 10" key="2">
    <citation type="submission" date="2017-10" db="EMBL/GenBank/DDBJ databases">
        <authorList>
            <person name="Banno H."/>
            <person name="Chua N.-H."/>
        </authorList>
    </citation>
    <scope>NUCLEOTIDE SEQUENCE [LARGE SCALE GENOMIC DNA]</scope>
    <source>
        <strain evidence="9 10">JK626</strain>
    </source>
</reference>
<reference evidence="9 10" key="1">
    <citation type="submission" date="2017-10" db="EMBL/GenBank/DDBJ databases">
        <title>Resolving the taxonomy of Roseburia spp., Eubacterium rectale and Agathobacter spp. through phylogenomic analysis.</title>
        <authorList>
            <person name="Sheridan P.O."/>
            <person name="Walker A.W."/>
            <person name="Duncan S.H."/>
            <person name="Scott K.P."/>
            <person name="Toole P.W.O."/>
            <person name="Luis P."/>
            <person name="Flint H.J."/>
        </authorList>
    </citation>
    <scope>NUCLEOTIDE SEQUENCE [LARGE SCALE GENOMIC DNA]</scope>
    <source>
        <strain evidence="9 10">JK626</strain>
    </source>
</reference>
<dbReference type="GO" id="GO:0016740">
    <property type="term" value="F:transferase activity"/>
    <property type="evidence" value="ECO:0007669"/>
    <property type="project" value="UniProtKB-KW"/>
</dbReference>
<dbReference type="GO" id="GO:0042597">
    <property type="term" value="C:periplasmic space"/>
    <property type="evidence" value="ECO:0007669"/>
    <property type="project" value="UniProtKB-SubCell"/>
</dbReference>
<dbReference type="InterPro" id="IPR031811">
    <property type="entry name" value="ALGX/ALGJ_SGNH-like"/>
</dbReference>
<keyword evidence="7" id="KW-0472">Membrane</keyword>
<dbReference type="AlphaFoldDB" id="A0A2G3DS60"/>
<keyword evidence="7" id="KW-1133">Transmembrane helix</keyword>
<keyword evidence="7" id="KW-0812">Transmembrane</keyword>
<evidence type="ECO:0000313" key="10">
    <source>
        <dbReference type="Proteomes" id="UP000225889"/>
    </source>
</evidence>